<dbReference type="OrthoDB" id="418595at2759"/>
<evidence type="ECO:0000313" key="9">
    <source>
        <dbReference type="Proteomes" id="UP000692954"/>
    </source>
</evidence>
<protein>
    <recommendedName>
        <fullName evidence="6">Rhomboid-like protease</fullName>
        <ecNumber evidence="6">3.4.21.105</ecNumber>
    </recommendedName>
</protein>
<evidence type="ECO:0000256" key="1">
    <source>
        <dbReference type="ARBA" id="ARBA00000156"/>
    </source>
</evidence>
<dbReference type="GO" id="GO:0016020">
    <property type="term" value="C:membrane"/>
    <property type="evidence" value="ECO:0007669"/>
    <property type="project" value="UniProtKB-SubCell"/>
</dbReference>
<feature type="domain" description="Peptidase S54 rhomboid" evidence="7">
    <location>
        <begin position="100"/>
        <end position="232"/>
    </location>
</feature>
<evidence type="ECO:0000256" key="6">
    <source>
        <dbReference type="RuleBase" id="RU362115"/>
    </source>
</evidence>
<dbReference type="GO" id="GO:0004252">
    <property type="term" value="F:serine-type endopeptidase activity"/>
    <property type="evidence" value="ECO:0007669"/>
    <property type="project" value="InterPro"/>
</dbReference>
<dbReference type="InterPro" id="IPR002610">
    <property type="entry name" value="Peptidase_S54_rhomboid-like"/>
</dbReference>
<comment type="function">
    <text evidence="6">Serine protease involved in intramembrane proteolysis.</text>
</comment>
<dbReference type="PANTHER" id="PTHR22936:SF69">
    <property type="entry name" value="RHOMBOID-LIKE PROTEIN"/>
    <property type="match status" value="1"/>
</dbReference>
<dbReference type="GO" id="GO:0006508">
    <property type="term" value="P:proteolysis"/>
    <property type="evidence" value="ECO:0007669"/>
    <property type="project" value="UniProtKB-KW"/>
</dbReference>
<evidence type="ECO:0000256" key="4">
    <source>
        <dbReference type="ARBA" id="ARBA00022801"/>
    </source>
</evidence>
<feature type="transmembrane region" description="Helical" evidence="6">
    <location>
        <begin position="141"/>
        <end position="159"/>
    </location>
</feature>
<gene>
    <name evidence="8" type="ORF">PSON_ATCC_30995.1.T0100284</name>
</gene>
<evidence type="ECO:0000256" key="3">
    <source>
        <dbReference type="ARBA" id="ARBA00022670"/>
    </source>
</evidence>
<dbReference type="Pfam" id="PF01694">
    <property type="entry name" value="Rhomboid"/>
    <property type="match status" value="1"/>
</dbReference>
<keyword evidence="6" id="KW-0812">Transmembrane</keyword>
<dbReference type="Proteomes" id="UP000692954">
    <property type="component" value="Unassembled WGS sequence"/>
</dbReference>
<feature type="transmembrane region" description="Helical" evidence="6">
    <location>
        <begin position="165"/>
        <end position="182"/>
    </location>
</feature>
<evidence type="ECO:0000259" key="7">
    <source>
        <dbReference type="Pfam" id="PF01694"/>
    </source>
</evidence>
<feature type="transmembrane region" description="Helical" evidence="6">
    <location>
        <begin position="247"/>
        <end position="265"/>
    </location>
</feature>
<comment type="caution">
    <text evidence="8">The sequence shown here is derived from an EMBL/GenBank/DDBJ whole genome shotgun (WGS) entry which is preliminary data.</text>
</comment>
<evidence type="ECO:0000256" key="5">
    <source>
        <dbReference type="ARBA" id="ARBA00022825"/>
    </source>
</evidence>
<evidence type="ECO:0000256" key="2">
    <source>
        <dbReference type="ARBA" id="ARBA00009045"/>
    </source>
</evidence>
<keyword evidence="6" id="KW-1133">Transmembrane helix</keyword>
<keyword evidence="3 6" id="KW-0645">Protease</keyword>
<feature type="transmembrane region" description="Helical" evidence="6">
    <location>
        <begin position="217"/>
        <end position="235"/>
    </location>
</feature>
<feature type="transmembrane region" description="Helical" evidence="6">
    <location>
        <begin position="44"/>
        <end position="67"/>
    </location>
</feature>
<keyword evidence="4 6" id="KW-0378">Hydrolase</keyword>
<reference evidence="8" key="1">
    <citation type="submission" date="2021-01" db="EMBL/GenBank/DDBJ databases">
        <authorList>
            <consortium name="Genoscope - CEA"/>
            <person name="William W."/>
        </authorList>
    </citation>
    <scope>NUCLEOTIDE SEQUENCE</scope>
</reference>
<evidence type="ECO:0000313" key="8">
    <source>
        <dbReference type="EMBL" id="CAD8056530.1"/>
    </source>
</evidence>
<comment type="caution">
    <text evidence="6">Lacks conserved residue(s) required for the propagation of feature annotation.</text>
</comment>
<keyword evidence="6" id="KW-0472">Membrane</keyword>
<dbReference type="PANTHER" id="PTHR22936">
    <property type="entry name" value="RHOMBOID-RELATED"/>
    <property type="match status" value="1"/>
</dbReference>
<organism evidence="8 9">
    <name type="scientific">Paramecium sonneborni</name>
    <dbReference type="NCBI Taxonomy" id="65129"/>
    <lineage>
        <taxon>Eukaryota</taxon>
        <taxon>Sar</taxon>
        <taxon>Alveolata</taxon>
        <taxon>Ciliophora</taxon>
        <taxon>Intramacronucleata</taxon>
        <taxon>Oligohymenophorea</taxon>
        <taxon>Peniculida</taxon>
        <taxon>Parameciidae</taxon>
        <taxon>Paramecium</taxon>
    </lineage>
</organism>
<proteinExistence type="inferred from homology"/>
<dbReference type="EC" id="3.4.21.105" evidence="6"/>
<comment type="similarity">
    <text evidence="2 6">Belongs to the peptidase S54 family.</text>
</comment>
<keyword evidence="5 6" id="KW-0720">Serine protease</keyword>
<dbReference type="AlphaFoldDB" id="A0A8S1KMB7"/>
<name>A0A8S1KMB7_9CILI</name>
<dbReference type="EMBL" id="CAJJDN010000010">
    <property type="protein sequence ID" value="CAD8056530.1"/>
    <property type="molecule type" value="Genomic_DNA"/>
</dbReference>
<accession>A0A8S1KMB7</accession>
<feature type="transmembrane region" description="Helical" evidence="6">
    <location>
        <begin position="194"/>
        <end position="211"/>
    </location>
</feature>
<sequence>MQGAGRHSEFDNMPDFLFENTLILSDPREENCYSTIKDYCCPNFTLMSFTAIISLIQLSLFIFMCFFGDFNLQKAILQFSDETLETFGRCSAYNVKYKLEFYRLITCLFIFNNVKDLCGELLLQVIIVSMVEKFINKKTTLLLYLSTGIAGSITFIVFYDQNIEGNSFCVFGMIGLMFGFIIQNAQQDEARQVIMQVTIFILIIGIIGFFYKNSLIFGIYGSFLIGIVIGLIQPTQNRNFQRTKMKFVGLGVIFMYFTGFIYFFFSFRMPSHPIEQQ</sequence>
<comment type="catalytic activity">
    <reaction evidence="1 6">
        <text>Cleaves type-1 transmembrane domains using a catalytic dyad composed of serine and histidine that are contributed by different transmembrane domains.</text>
        <dbReference type="EC" id="3.4.21.105"/>
    </reaction>
</comment>
<keyword evidence="9" id="KW-1185">Reference proteome</keyword>
<dbReference type="InterPro" id="IPR022764">
    <property type="entry name" value="Peptidase_S54_rhomboid_dom"/>
</dbReference>
<comment type="subcellular location">
    <subcellularLocation>
        <location evidence="6">Membrane</location>
        <topology evidence="6">Multi-pass membrane protein</topology>
    </subcellularLocation>
</comment>